<accession>A0ABP8DNK4</accession>
<gene>
    <name evidence="1" type="ORF">GCM10022255_087220</name>
</gene>
<organism evidence="1 2">
    <name type="scientific">Dactylosporangium darangshiense</name>
    <dbReference type="NCBI Taxonomy" id="579108"/>
    <lineage>
        <taxon>Bacteria</taxon>
        <taxon>Bacillati</taxon>
        <taxon>Actinomycetota</taxon>
        <taxon>Actinomycetes</taxon>
        <taxon>Micromonosporales</taxon>
        <taxon>Micromonosporaceae</taxon>
        <taxon>Dactylosporangium</taxon>
    </lineage>
</organism>
<keyword evidence="2" id="KW-1185">Reference proteome</keyword>
<name>A0ABP8DNK4_9ACTN</name>
<reference evidence="2" key="1">
    <citation type="journal article" date="2019" name="Int. J. Syst. Evol. Microbiol.">
        <title>The Global Catalogue of Microorganisms (GCM) 10K type strain sequencing project: providing services to taxonomists for standard genome sequencing and annotation.</title>
        <authorList>
            <consortium name="The Broad Institute Genomics Platform"/>
            <consortium name="The Broad Institute Genome Sequencing Center for Infectious Disease"/>
            <person name="Wu L."/>
            <person name="Ma J."/>
        </authorList>
    </citation>
    <scope>NUCLEOTIDE SEQUENCE [LARGE SCALE GENOMIC DNA]</scope>
    <source>
        <strain evidence="2">JCM 17441</strain>
    </source>
</reference>
<evidence type="ECO:0000313" key="2">
    <source>
        <dbReference type="Proteomes" id="UP001500620"/>
    </source>
</evidence>
<dbReference type="RefSeq" id="WP_345136974.1">
    <property type="nucleotide sequence ID" value="NZ_BAABAT010000038.1"/>
</dbReference>
<dbReference type="EMBL" id="BAABAT010000038">
    <property type="protein sequence ID" value="GAA4260050.1"/>
    <property type="molecule type" value="Genomic_DNA"/>
</dbReference>
<dbReference type="Proteomes" id="UP001500620">
    <property type="component" value="Unassembled WGS sequence"/>
</dbReference>
<comment type="caution">
    <text evidence="1">The sequence shown here is derived from an EMBL/GenBank/DDBJ whole genome shotgun (WGS) entry which is preliminary data.</text>
</comment>
<evidence type="ECO:0000313" key="1">
    <source>
        <dbReference type="EMBL" id="GAA4260050.1"/>
    </source>
</evidence>
<sequence length="154" mass="16778">MSTGFALEHIEQMISALTDDERQRLAVLVAPIRDRLLAQRPRDAKALRRDMAAAARAHANDAAMRDHVKRVVDAAPPLSEEQRARLAALLASARGATPKRRAPQVSVRPEDTIVDGLKQLLQADPIEPALRERVVTLLAGVCGDTSSAVPWPRS</sequence>
<proteinExistence type="predicted"/>
<protein>
    <submittedName>
        <fullName evidence="1">Uncharacterized protein</fullName>
    </submittedName>
</protein>